<dbReference type="InterPro" id="IPR036396">
    <property type="entry name" value="Cyt_P450_sf"/>
</dbReference>
<dbReference type="EMBL" id="JANAVB010011399">
    <property type="protein sequence ID" value="KAJ6837241.1"/>
    <property type="molecule type" value="Genomic_DNA"/>
</dbReference>
<dbReference type="PRINTS" id="PR00463">
    <property type="entry name" value="EP450I"/>
</dbReference>
<organism evidence="9 10">
    <name type="scientific">Iris pallida</name>
    <name type="common">Sweet iris</name>
    <dbReference type="NCBI Taxonomy" id="29817"/>
    <lineage>
        <taxon>Eukaryota</taxon>
        <taxon>Viridiplantae</taxon>
        <taxon>Streptophyta</taxon>
        <taxon>Embryophyta</taxon>
        <taxon>Tracheophyta</taxon>
        <taxon>Spermatophyta</taxon>
        <taxon>Magnoliopsida</taxon>
        <taxon>Liliopsida</taxon>
        <taxon>Asparagales</taxon>
        <taxon>Iridaceae</taxon>
        <taxon>Iridoideae</taxon>
        <taxon>Irideae</taxon>
        <taxon>Iris</taxon>
    </lineage>
</organism>
<keyword evidence="3 6" id="KW-0479">Metal-binding</keyword>
<dbReference type="Proteomes" id="UP001140949">
    <property type="component" value="Unassembled WGS sequence"/>
</dbReference>
<dbReference type="InterPro" id="IPR017972">
    <property type="entry name" value="Cyt_P450_CS"/>
</dbReference>
<dbReference type="PANTHER" id="PTHR47955">
    <property type="entry name" value="CYTOCHROME P450 FAMILY 71 PROTEIN"/>
    <property type="match status" value="1"/>
</dbReference>
<keyword evidence="4 7" id="KW-0560">Oxidoreductase</keyword>
<dbReference type="AlphaFoldDB" id="A0AAX6H9J7"/>
<evidence type="ECO:0000313" key="9">
    <source>
        <dbReference type="EMBL" id="KAJ6837241.1"/>
    </source>
</evidence>
<proteinExistence type="inferred from homology"/>
<name>A0AAX6H9J7_IRIPA</name>
<keyword evidence="2 6" id="KW-0349">Heme</keyword>
<evidence type="ECO:0000256" key="6">
    <source>
        <dbReference type="PIRSR" id="PIRSR602401-1"/>
    </source>
</evidence>
<reference evidence="9" key="1">
    <citation type="journal article" date="2023" name="GigaByte">
        <title>Genome assembly of the bearded iris, Iris pallida Lam.</title>
        <authorList>
            <person name="Bruccoleri R.E."/>
            <person name="Oakeley E.J."/>
            <person name="Faust A.M.E."/>
            <person name="Altorfer M."/>
            <person name="Dessus-Babus S."/>
            <person name="Burckhardt D."/>
            <person name="Oertli M."/>
            <person name="Naumann U."/>
            <person name="Petersen F."/>
            <person name="Wong J."/>
        </authorList>
    </citation>
    <scope>NUCLEOTIDE SEQUENCE</scope>
    <source>
        <strain evidence="9">GSM-AAB239-AS_SAM_17_03QT</strain>
    </source>
</reference>
<dbReference type="GO" id="GO:0020037">
    <property type="term" value="F:heme binding"/>
    <property type="evidence" value="ECO:0007669"/>
    <property type="project" value="InterPro"/>
</dbReference>
<feature type="binding site" description="axial binding residue" evidence="6">
    <location>
        <position position="444"/>
    </location>
    <ligand>
        <name>heme</name>
        <dbReference type="ChEBI" id="CHEBI:30413"/>
    </ligand>
    <ligandPart>
        <name>Fe</name>
        <dbReference type="ChEBI" id="CHEBI:18248"/>
    </ligandPart>
</feature>
<comment type="similarity">
    <text evidence="1 7">Belongs to the cytochrome P450 family.</text>
</comment>
<evidence type="ECO:0000256" key="7">
    <source>
        <dbReference type="RuleBase" id="RU000461"/>
    </source>
</evidence>
<comment type="cofactor">
    <cofactor evidence="6">
        <name>heme</name>
        <dbReference type="ChEBI" id="CHEBI:30413"/>
    </cofactor>
</comment>
<keyword evidence="8" id="KW-1133">Transmembrane helix</keyword>
<evidence type="ECO:0000256" key="4">
    <source>
        <dbReference type="ARBA" id="ARBA00023002"/>
    </source>
</evidence>
<dbReference type="Gene3D" id="1.10.630.10">
    <property type="entry name" value="Cytochrome P450"/>
    <property type="match status" value="1"/>
</dbReference>
<dbReference type="PRINTS" id="PR00385">
    <property type="entry name" value="P450"/>
</dbReference>
<evidence type="ECO:0000256" key="1">
    <source>
        <dbReference type="ARBA" id="ARBA00010617"/>
    </source>
</evidence>
<keyword evidence="7" id="KW-0503">Monooxygenase</keyword>
<keyword evidence="8" id="KW-0812">Transmembrane</keyword>
<dbReference type="InterPro" id="IPR002401">
    <property type="entry name" value="Cyt_P450_E_grp-I"/>
</dbReference>
<dbReference type="GO" id="GO:0004497">
    <property type="term" value="F:monooxygenase activity"/>
    <property type="evidence" value="ECO:0007669"/>
    <property type="project" value="UniProtKB-KW"/>
</dbReference>
<dbReference type="PROSITE" id="PS00086">
    <property type="entry name" value="CYTOCHROME_P450"/>
    <property type="match status" value="1"/>
</dbReference>
<keyword evidence="10" id="KW-1185">Reference proteome</keyword>
<dbReference type="SUPFAM" id="SSF48264">
    <property type="entry name" value="Cytochrome P450"/>
    <property type="match status" value="1"/>
</dbReference>
<evidence type="ECO:0000313" key="10">
    <source>
        <dbReference type="Proteomes" id="UP001140949"/>
    </source>
</evidence>
<sequence>MTSALSIAAFSSLFLVSLLFLFKRKKKAMLNLPPGPRPLPVIGNLHQVGELLHRSGIEFSKLYGPIVHLRLGSIPSIIVSSPALAKEVLKTQDLNFCDRPALLAFARYTYGGLDVGVAQYGDHWRNLRKLLVLELLSAKKLRDFQSLRQKETDLMMKHISKKAAGAGSPVNLSELVVFLIHTFVFRVTFGYKHGGGDGEEYGKRTRFHEVVEECNVMMGTAFLEDYFPGFGFAIDAVTGLRGRLERNAKELDDFFQKVIDEHMAAAETRAEGYEEDFVDIMIRLWREGNQHLSVKIIKGMLLDMLVAGTDTTAATIVWTMVELARHPLAMKKAQDEVRNLVGDKGVVEASDLARLQYLKLVVNESMRLHSQLLIPRQAINDCNVGGYDVCAKTTLYVNSWALARDPESWEKPEEFIPERFVESSIDYKGTDFQFLPFGAGRRICPGINFGLSGVELTLANLLYAFNWELPPGMNTEDIDMGETSGSVTHKKVPLCLVARNK</sequence>
<evidence type="ECO:0000256" key="3">
    <source>
        <dbReference type="ARBA" id="ARBA00022723"/>
    </source>
</evidence>
<feature type="transmembrane region" description="Helical" evidence="8">
    <location>
        <begin position="6"/>
        <end position="22"/>
    </location>
</feature>
<keyword evidence="5 6" id="KW-0408">Iron</keyword>
<evidence type="ECO:0000256" key="5">
    <source>
        <dbReference type="ARBA" id="ARBA00023004"/>
    </source>
</evidence>
<keyword evidence="8" id="KW-0472">Membrane</keyword>
<evidence type="ECO:0000256" key="8">
    <source>
        <dbReference type="SAM" id="Phobius"/>
    </source>
</evidence>
<dbReference type="FunFam" id="1.10.630.10:FF:000011">
    <property type="entry name" value="Cytochrome P450 83B1"/>
    <property type="match status" value="1"/>
</dbReference>
<gene>
    <name evidence="9" type="ORF">M6B38_121870</name>
</gene>
<protein>
    <submittedName>
        <fullName evidence="9">Cytochrome P450 71A1-like isoform X1</fullName>
    </submittedName>
</protein>
<reference evidence="9" key="2">
    <citation type="submission" date="2023-04" db="EMBL/GenBank/DDBJ databases">
        <authorList>
            <person name="Bruccoleri R.E."/>
            <person name="Oakeley E.J."/>
            <person name="Faust A.-M."/>
            <person name="Dessus-Babus S."/>
            <person name="Altorfer M."/>
            <person name="Burckhardt D."/>
            <person name="Oertli M."/>
            <person name="Naumann U."/>
            <person name="Petersen F."/>
            <person name="Wong J."/>
        </authorList>
    </citation>
    <scope>NUCLEOTIDE SEQUENCE</scope>
    <source>
        <strain evidence="9">GSM-AAB239-AS_SAM_17_03QT</strain>
        <tissue evidence="9">Leaf</tissue>
    </source>
</reference>
<dbReference type="Pfam" id="PF00067">
    <property type="entry name" value="p450"/>
    <property type="match status" value="1"/>
</dbReference>
<comment type="caution">
    <text evidence="9">The sequence shown here is derived from an EMBL/GenBank/DDBJ whole genome shotgun (WGS) entry which is preliminary data.</text>
</comment>
<dbReference type="GO" id="GO:0016705">
    <property type="term" value="F:oxidoreductase activity, acting on paired donors, with incorporation or reduction of molecular oxygen"/>
    <property type="evidence" value="ECO:0007669"/>
    <property type="project" value="InterPro"/>
</dbReference>
<dbReference type="GO" id="GO:0005506">
    <property type="term" value="F:iron ion binding"/>
    <property type="evidence" value="ECO:0007669"/>
    <property type="project" value="InterPro"/>
</dbReference>
<dbReference type="CDD" id="cd11072">
    <property type="entry name" value="CYP71-like"/>
    <property type="match status" value="1"/>
</dbReference>
<dbReference type="InterPro" id="IPR001128">
    <property type="entry name" value="Cyt_P450"/>
</dbReference>
<dbReference type="PANTHER" id="PTHR47955:SF8">
    <property type="entry name" value="CYTOCHROME P450 71D11-LIKE"/>
    <property type="match status" value="1"/>
</dbReference>
<accession>A0AAX6H9J7</accession>
<evidence type="ECO:0000256" key="2">
    <source>
        <dbReference type="ARBA" id="ARBA00022617"/>
    </source>
</evidence>